<dbReference type="GO" id="GO:0000160">
    <property type="term" value="P:phosphorelay signal transduction system"/>
    <property type="evidence" value="ECO:0007669"/>
    <property type="project" value="InterPro"/>
</dbReference>
<evidence type="ECO:0000256" key="2">
    <source>
        <dbReference type="PROSITE-ProRule" id="PRU00169"/>
    </source>
</evidence>
<protein>
    <submittedName>
        <fullName evidence="5">Signal transduction histidine kinase</fullName>
    </submittedName>
</protein>
<dbReference type="EMBL" id="AP017378">
    <property type="protein sequence ID" value="BBD09974.1"/>
    <property type="molecule type" value="Genomic_DNA"/>
</dbReference>
<dbReference type="GO" id="GO:0016301">
    <property type="term" value="F:kinase activity"/>
    <property type="evidence" value="ECO:0007669"/>
    <property type="project" value="UniProtKB-KW"/>
</dbReference>
<dbReference type="SMART" id="SM00448">
    <property type="entry name" value="REC"/>
    <property type="match status" value="1"/>
</dbReference>
<dbReference type="Gene3D" id="3.40.50.2300">
    <property type="match status" value="1"/>
</dbReference>
<dbReference type="Pfam" id="PF00072">
    <property type="entry name" value="Response_reg"/>
    <property type="match status" value="1"/>
</dbReference>
<keyword evidence="1 2" id="KW-0597">Phosphoprotein</keyword>
<name>A0A2Z6B362_9BACT</name>
<dbReference type="Gene3D" id="3.30.565.10">
    <property type="entry name" value="Histidine kinase-like ATPase, C-terminal domain"/>
    <property type="match status" value="1"/>
</dbReference>
<dbReference type="InterPro" id="IPR036890">
    <property type="entry name" value="HATPase_C_sf"/>
</dbReference>
<dbReference type="KEGG" id="dfl:DFE_3248"/>
<dbReference type="RefSeq" id="WP_126380963.1">
    <property type="nucleotide sequence ID" value="NZ_AP017378.1"/>
</dbReference>
<dbReference type="SUPFAM" id="SSF55874">
    <property type="entry name" value="ATPase domain of HSP90 chaperone/DNA topoisomerase II/histidine kinase"/>
    <property type="match status" value="1"/>
</dbReference>
<keyword evidence="6" id="KW-1185">Reference proteome</keyword>
<evidence type="ECO:0000313" key="6">
    <source>
        <dbReference type="Proteomes" id="UP000269883"/>
    </source>
</evidence>
<accession>A0A2Z6B362</accession>
<evidence type="ECO:0000259" key="3">
    <source>
        <dbReference type="PROSITE" id="PS50109"/>
    </source>
</evidence>
<dbReference type="SMART" id="SM00387">
    <property type="entry name" value="HATPase_c"/>
    <property type="match status" value="1"/>
</dbReference>
<dbReference type="InterPro" id="IPR005467">
    <property type="entry name" value="His_kinase_dom"/>
</dbReference>
<evidence type="ECO:0000259" key="4">
    <source>
        <dbReference type="PROSITE" id="PS50110"/>
    </source>
</evidence>
<dbReference type="PROSITE" id="PS50109">
    <property type="entry name" value="HIS_KIN"/>
    <property type="match status" value="1"/>
</dbReference>
<proteinExistence type="predicted"/>
<feature type="domain" description="Histidine kinase" evidence="3">
    <location>
        <begin position="249"/>
        <end position="341"/>
    </location>
</feature>
<dbReference type="AlphaFoldDB" id="A0A2Z6B362"/>
<dbReference type="Proteomes" id="UP000269883">
    <property type="component" value="Chromosome"/>
</dbReference>
<evidence type="ECO:0000256" key="1">
    <source>
        <dbReference type="ARBA" id="ARBA00022553"/>
    </source>
</evidence>
<organism evidence="5 6">
    <name type="scientific">Desulfovibrio ferrophilus</name>
    <dbReference type="NCBI Taxonomy" id="241368"/>
    <lineage>
        <taxon>Bacteria</taxon>
        <taxon>Pseudomonadati</taxon>
        <taxon>Thermodesulfobacteriota</taxon>
        <taxon>Desulfovibrionia</taxon>
        <taxon>Desulfovibrionales</taxon>
        <taxon>Desulfovibrionaceae</taxon>
        <taxon>Desulfovibrio</taxon>
    </lineage>
</organism>
<dbReference type="CDD" id="cd17534">
    <property type="entry name" value="REC_DC-like"/>
    <property type="match status" value="1"/>
</dbReference>
<dbReference type="InterPro" id="IPR050595">
    <property type="entry name" value="Bact_response_regulator"/>
</dbReference>
<dbReference type="OrthoDB" id="5337216at2"/>
<feature type="modified residue" description="4-aspartylphosphate" evidence="2">
    <location>
        <position position="55"/>
    </location>
</feature>
<feature type="domain" description="Response regulatory" evidence="4">
    <location>
        <begin position="5"/>
        <end position="120"/>
    </location>
</feature>
<dbReference type="InterPro" id="IPR003594">
    <property type="entry name" value="HATPase_dom"/>
</dbReference>
<gene>
    <name evidence="5" type="ORF">DFE_3248</name>
</gene>
<keyword evidence="5" id="KW-0418">Kinase</keyword>
<dbReference type="PANTHER" id="PTHR44591:SF3">
    <property type="entry name" value="RESPONSE REGULATORY DOMAIN-CONTAINING PROTEIN"/>
    <property type="match status" value="1"/>
</dbReference>
<dbReference type="PROSITE" id="PS50110">
    <property type="entry name" value="RESPONSE_REGULATORY"/>
    <property type="match status" value="1"/>
</dbReference>
<dbReference type="SUPFAM" id="SSF52172">
    <property type="entry name" value="CheY-like"/>
    <property type="match status" value="1"/>
</dbReference>
<dbReference type="InterPro" id="IPR011006">
    <property type="entry name" value="CheY-like_superfamily"/>
</dbReference>
<sequence length="348" mass="37924">MSGERILVADDEAIILTQLEESLNEMGYHVVGKANSGATAISAAREHQPDIVLMDIVMPGEIDGIAACEAIQGNMNIPVVLLTAHSGDDILKRVKSVRPSGYLMKPHRPNQIRACIETTLCRSSRDRHRSNLLSGARHRNEDGKRQINATNRLVSEDLSMILALMQLQTRHSSLTTLDVAMDSVSKRVLSIMSLQESLYSGHPDKPLHAPSFFREAMESVRASHFIPESVRVTLRGDDLALPTQYMQSLGLIVIELVVNSARHAFNGQGGNVLVSISGQGGASVRVVVSDDGKGFPEQPVYRNAETIGLDVVHRLVQRLGGVITQHPAQGTAYTLTFPMPKLQETGCN</sequence>
<dbReference type="Pfam" id="PF02518">
    <property type="entry name" value="HATPase_c"/>
    <property type="match status" value="1"/>
</dbReference>
<reference evidence="5 6" key="1">
    <citation type="journal article" date="2018" name="Sci. Adv.">
        <title>Multi-heme cytochromes provide a pathway for survival in energy-limited environments.</title>
        <authorList>
            <person name="Deng X."/>
            <person name="Dohmae N."/>
            <person name="Nealson K.H."/>
            <person name="Hashimoto K."/>
            <person name="Okamoto A."/>
        </authorList>
    </citation>
    <scope>NUCLEOTIDE SEQUENCE [LARGE SCALE GENOMIC DNA]</scope>
    <source>
        <strain evidence="5 6">IS5</strain>
    </source>
</reference>
<dbReference type="PANTHER" id="PTHR44591">
    <property type="entry name" value="STRESS RESPONSE REGULATOR PROTEIN 1"/>
    <property type="match status" value="1"/>
</dbReference>
<evidence type="ECO:0000313" key="5">
    <source>
        <dbReference type="EMBL" id="BBD09974.1"/>
    </source>
</evidence>
<keyword evidence="5" id="KW-0808">Transferase</keyword>
<dbReference type="InterPro" id="IPR001789">
    <property type="entry name" value="Sig_transdc_resp-reg_receiver"/>
</dbReference>